<keyword evidence="5" id="KW-1185">Reference proteome</keyword>
<keyword evidence="1" id="KW-0175">Coiled coil</keyword>
<gene>
    <name evidence="6" type="primary">LOC104593212</name>
</gene>
<dbReference type="KEGG" id="nnu:104593212"/>
<feature type="compositionally biased region" description="Polar residues" evidence="2">
    <location>
        <begin position="490"/>
        <end position="501"/>
    </location>
</feature>
<dbReference type="InterPro" id="IPR055474">
    <property type="entry name" value="DUF7046"/>
</dbReference>
<proteinExistence type="predicted"/>
<feature type="region of interest" description="Disordered" evidence="2">
    <location>
        <begin position="410"/>
        <end position="433"/>
    </location>
</feature>
<dbReference type="Pfam" id="PF23197">
    <property type="entry name" value="IG_AIR9"/>
    <property type="match status" value="1"/>
</dbReference>
<sequence length="752" mass="83835">MADYRGSTKGQLVYTQETRSQWNPAMENGIGGLVNRFSRLGVDDSSMEHLVQIMKAVQAAEDTIKQQVEENNRLRNELQKRDQELEKYKPDDSTVIGPHSERGKHIHGPYRACQSFTSEMSQEESQHYSEGSKVNGNLKALPRGQAAVDNAGFSQFSQLDSRSFSPSRYQREGEFDTEYGSAGRGLMSNNSNSVWKQDLILKVREHEEEILQLRKHLSEYSIKEAEIHKEKNILEKRIAYMRLAFDQQQQDLVDAASKAISYRQDIIEENIRLTYALQAAQQEKSTFVSSLLPLLAEYSLQPSVPDAQAIVSNLKVLFKHLQEKLVVTEAKLSESQYQLAPWHSDALSHSIFPLKSPAHSIGAALTTSKKNGLELVPQPTYSYGQALVSSPSNAQITTDWDPLAHHIHPSTSGGATTKSMDPDKLVRSSPSTSRNSAILDAAVQFTAAHGDSQSTRFSEATTHFVSSNEMVDSDAVRHQNERETSAHWGSGNSAYLTPTLDDPNSSFSPYLPAVLEEPSSSFSEAADDDPLPAVEGLQISGDAFPGRKLQACGYSINGTTSCNFEWIRHMEDGSVNYIEGAKKPTYLVTADDVDCYLAIEVQPLDDRKRKGEIVKVFANEQRKITGDSEMKNQVEKTLYSGHASYEVILLFEHHDVWEPAILALKKEGFSIKCKGNRSGVFTEKFLQSTLVTIPVEHATAFSILGSGGTEYVLQTNDDSSSLRDTIVYIMRLFIKRAGEKRKGRKKVLFFNN</sequence>
<feature type="domain" description="AIR9-like A9" evidence="4">
    <location>
        <begin position="534"/>
        <end position="616"/>
    </location>
</feature>
<feature type="coiled-coil region" evidence="1">
    <location>
        <begin position="196"/>
        <end position="223"/>
    </location>
</feature>
<dbReference type="FunCoup" id="A0A1U7ZSP7">
    <property type="interactions" value="2566"/>
</dbReference>
<dbReference type="Gene3D" id="2.60.40.2700">
    <property type="match status" value="1"/>
</dbReference>
<evidence type="ECO:0000256" key="2">
    <source>
        <dbReference type="SAM" id="MobiDB-lite"/>
    </source>
</evidence>
<dbReference type="GeneID" id="104593212"/>
<evidence type="ECO:0000256" key="1">
    <source>
        <dbReference type="SAM" id="Coils"/>
    </source>
</evidence>
<dbReference type="PANTHER" id="PTHR31149">
    <property type="entry name" value="EXPRESSED PROTEIN"/>
    <property type="match status" value="1"/>
</dbReference>
<organism evidence="5 6">
    <name type="scientific">Nelumbo nucifera</name>
    <name type="common">Sacred lotus</name>
    <dbReference type="NCBI Taxonomy" id="4432"/>
    <lineage>
        <taxon>Eukaryota</taxon>
        <taxon>Viridiplantae</taxon>
        <taxon>Streptophyta</taxon>
        <taxon>Embryophyta</taxon>
        <taxon>Tracheophyta</taxon>
        <taxon>Spermatophyta</taxon>
        <taxon>Magnoliopsida</taxon>
        <taxon>Proteales</taxon>
        <taxon>Nelumbonaceae</taxon>
        <taxon>Nelumbo</taxon>
    </lineage>
</organism>
<evidence type="ECO:0000313" key="6">
    <source>
        <dbReference type="RefSeq" id="XP_010251275.1"/>
    </source>
</evidence>
<evidence type="ECO:0000313" key="5">
    <source>
        <dbReference type="Proteomes" id="UP000189703"/>
    </source>
</evidence>
<dbReference type="PANTHER" id="PTHR31149:SF10">
    <property type="entry name" value="OS05G0100900 PROTEIN"/>
    <property type="match status" value="1"/>
</dbReference>
<feature type="domain" description="DUF7046" evidence="3">
    <location>
        <begin position="654"/>
        <end position="746"/>
    </location>
</feature>
<dbReference type="OrthoDB" id="1937889at2759"/>
<feature type="compositionally biased region" description="Basic and acidic residues" evidence="2">
    <location>
        <begin position="475"/>
        <end position="485"/>
    </location>
</feature>
<evidence type="ECO:0000259" key="4">
    <source>
        <dbReference type="Pfam" id="PF23197"/>
    </source>
</evidence>
<name>A0A1U7ZSP7_NELNU</name>
<dbReference type="FunFam" id="2.60.40.2700:FF:000001">
    <property type="entry name" value="Transmembrane protein"/>
    <property type="match status" value="1"/>
</dbReference>
<dbReference type="OMA" id="VNTEHDN"/>
<dbReference type="AlphaFoldDB" id="A0A1U7ZSP7"/>
<dbReference type="Proteomes" id="UP000189703">
    <property type="component" value="Unplaced"/>
</dbReference>
<reference evidence="6" key="1">
    <citation type="submission" date="2025-08" db="UniProtKB">
        <authorList>
            <consortium name="RefSeq"/>
        </authorList>
    </citation>
    <scope>IDENTIFICATION</scope>
</reference>
<accession>A0A1U7ZSP7</accession>
<protein>
    <submittedName>
        <fullName evidence="6">Uncharacterized protein LOC104593212 isoform X1</fullName>
    </submittedName>
</protein>
<dbReference type="eggNOG" id="ENOG502QPHW">
    <property type="taxonomic scope" value="Eukaryota"/>
</dbReference>
<dbReference type="InterPro" id="IPR056284">
    <property type="entry name" value="AIR9-like_A9"/>
</dbReference>
<feature type="region of interest" description="Disordered" evidence="2">
    <location>
        <begin position="81"/>
        <end position="107"/>
    </location>
</feature>
<dbReference type="Pfam" id="PF23080">
    <property type="entry name" value="DUF7046"/>
    <property type="match status" value="1"/>
</dbReference>
<evidence type="ECO:0000259" key="3">
    <source>
        <dbReference type="Pfam" id="PF23080"/>
    </source>
</evidence>
<dbReference type="RefSeq" id="XP_010251275.1">
    <property type="nucleotide sequence ID" value="XM_010252973.2"/>
</dbReference>
<feature type="region of interest" description="Disordered" evidence="2">
    <location>
        <begin position="475"/>
        <end position="501"/>
    </location>
</feature>
<feature type="compositionally biased region" description="Basic and acidic residues" evidence="2">
    <location>
        <begin position="81"/>
        <end position="92"/>
    </location>
</feature>
<feature type="compositionally biased region" description="Polar residues" evidence="2">
    <location>
        <begin position="410"/>
        <end position="419"/>
    </location>
</feature>